<proteinExistence type="predicted"/>
<dbReference type="RefSeq" id="WP_207354007.1">
    <property type="nucleotide sequence ID" value="NZ_CP071503.1"/>
</dbReference>
<keyword evidence="3" id="KW-1185">Reference proteome</keyword>
<dbReference type="Proteomes" id="UP000662770">
    <property type="component" value="Chromosome"/>
</dbReference>
<evidence type="ECO:0000313" key="2">
    <source>
        <dbReference type="EMBL" id="QSX32767.1"/>
    </source>
</evidence>
<feature type="transmembrane region" description="Helical" evidence="1">
    <location>
        <begin position="44"/>
        <end position="65"/>
    </location>
</feature>
<keyword evidence="1" id="KW-1133">Transmembrane helix</keyword>
<dbReference type="EMBL" id="CP071503">
    <property type="protein sequence ID" value="QSX32767.1"/>
    <property type="molecule type" value="Genomic_DNA"/>
</dbReference>
<keyword evidence="1" id="KW-0812">Transmembrane</keyword>
<evidence type="ECO:0000313" key="3">
    <source>
        <dbReference type="Proteomes" id="UP000662770"/>
    </source>
</evidence>
<organism evidence="2 3">
    <name type="scientific">Shewanella avicenniae</name>
    <dbReference type="NCBI Taxonomy" id="2814294"/>
    <lineage>
        <taxon>Bacteria</taxon>
        <taxon>Pseudomonadati</taxon>
        <taxon>Pseudomonadota</taxon>
        <taxon>Gammaproteobacteria</taxon>
        <taxon>Alteromonadales</taxon>
        <taxon>Shewanellaceae</taxon>
        <taxon>Shewanella</taxon>
    </lineage>
</organism>
<sequence length="70" mass="7911">MLSRNIGHLTDTQQLHCYLQRSPKARLWVNVFGFDRTFIIAKKLLLPLGCVLSFSLAVVGGWNLVNLTLI</sequence>
<accession>A0ABX7QP33</accession>
<gene>
    <name evidence="2" type="ORF">JYB87_13575</name>
</gene>
<evidence type="ECO:0000256" key="1">
    <source>
        <dbReference type="SAM" id="Phobius"/>
    </source>
</evidence>
<reference evidence="2 3" key="1">
    <citation type="submission" date="2021-03" db="EMBL/GenBank/DDBJ databases">
        <title>Novel species identification of genus Shewanella.</title>
        <authorList>
            <person name="Liu G."/>
            <person name="Zhang Q."/>
        </authorList>
    </citation>
    <scope>NUCLEOTIDE SEQUENCE [LARGE SCALE GENOMIC DNA]</scope>
    <source>
        <strain evidence="2 3">FJAT-51800</strain>
    </source>
</reference>
<protein>
    <submittedName>
        <fullName evidence="2">Uncharacterized protein</fullName>
    </submittedName>
</protein>
<keyword evidence="1" id="KW-0472">Membrane</keyword>
<name>A0ABX7QP33_9GAMM</name>